<gene>
    <name evidence="2" type="ORF">D910_11988</name>
</gene>
<dbReference type="AlphaFoldDB" id="U4UKW7"/>
<evidence type="ECO:0000256" key="1">
    <source>
        <dbReference type="SAM" id="MobiDB-lite"/>
    </source>
</evidence>
<dbReference type="InterPro" id="IPR038875">
    <property type="entry name" value="PLA2_conodipine-like"/>
</dbReference>
<dbReference type="OrthoDB" id="6138985at2759"/>
<reference evidence="2 3" key="1">
    <citation type="journal article" date="2013" name="Genome Biol.">
        <title>Draft genome of the mountain pine beetle, Dendroctonus ponderosae Hopkins, a major forest pest.</title>
        <authorList>
            <person name="Keeling C.I."/>
            <person name="Yuen M.M."/>
            <person name="Liao N.Y."/>
            <person name="Docking T.R."/>
            <person name="Chan S.K."/>
            <person name="Taylor G.A."/>
            <person name="Palmquist D.L."/>
            <person name="Jackman S.D."/>
            <person name="Nguyen A."/>
            <person name="Li M."/>
            <person name="Henderson H."/>
            <person name="Janes J.K."/>
            <person name="Zhao Y."/>
            <person name="Pandoh P."/>
            <person name="Moore R."/>
            <person name="Sperling F.A."/>
            <person name="Huber D.P."/>
            <person name="Birol I."/>
            <person name="Jones S.J."/>
            <person name="Bohlmann J."/>
        </authorList>
    </citation>
    <scope>NUCLEOTIDE SEQUENCE</scope>
</reference>
<name>U4UKW7_DENPD</name>
<dbReference type="Proteomes" id="UP000030742">
    <property type="component" value="Unassembled WGS sequence"/>
</dbReference>
<feature type="compositionally biased region" description="Basic and acidic residues" evidence="1">
    <location>
        <begin position="25"/>
        <end position="42"/>
    </location>
</feature>
<evidence type="ECO:0000313" key="3">
    <source>
        <dbReference type="Proteomes" id="UP000030742"/>
    </source>
</evidence>
<sequence>MERYHKAIAITAKKRNANLPLQSFRSHEENSLSKDDSQDKEAQNIDEMGRKLEKLEDDIIGKALKYTGAHQGDSDPKQIQQIKDNIISRLAQAYNIEKMRNALEEYKIEIEKALREVEKSTPDEKLISEYTSEDKRVSVPRKEAISDSKDTVDADNNIKCTTSEDCHEQNYKMPSDIIDSHFAILECPVIQRACNDVASLIGYYGHVFESACHIHQMCLLCSQNSWFSPTRQCNTLFLTKAFELCDGKEECKKEARRSVRYLLDINKSLQAQTALTDECELQCPDTDM</sequence>
<accession>U4UKW7</accession>
<proteinExistence type="predicted"/>
<dbReference type="PANTHER" id="PTHR37687">
    <property type="entry name" value="AGAP006772-PA"/>
    <property type="match status" value="1"/>
</dbReference>
<dbReference type="EMBL" id="KB632399">
    <property type="protein sequence ID" value="ERL94714.1"/>
    <property type="molecule type" value="Genomic_DNA"/>
</dbReference>
<feature type="region of interest" description="Disordered" evidence="1">
    <location>
        <begin position="19"/>
        <end position="42"/>
    </location>
</feature>
<evidence type="ECO:0000313" key="2">
    <source>
        <dbReference type="EMBL" id="ERL94714.1"/>
    </source>
</evidence>
<protein>
    <submittedName>
        <fullName evidence="2">Uncharacterized protein</fullName>
    </submittedName>
</protein>
<dbReference type="PANTHER" id="PTHR37687:SF1">
    <property type="entry name" value="AGAP006772-PA"/>
    <property type="match status" value="1"/>
</dbReference>
<organism evidence="2 3">
    <name type="scientific">Dendroctonus ponderosae</name>
    <name type="common">Mountain pine beetle</name>
    <dbReference type="NCBI Taxonomy" id="77166"/>
    <lineage>
        <taxon>Eukaryota</taxon>
        <taxon>Metazoa</taxon>
        <taxon>Ecdysozoa</taxon>
        <taxon>Arthropoda</taxon>
        <taxon>Hexapoda</taxon>
        <taxon>Insecta</taxon>
        <taxon>Pterygota</taxon>
        <taxon>Neoptera</taxon>
        <taxon>Endopterygota</taxon>
        <taxon>Coleoptera</taxon>
        <taxon>Polyphaga</taxon>
        <taxon>Cucujiformia</taxon>
        <taxon>Curculionidae</taxon>
        <taxon>Scolytinae</taxon>
        <taxon>Dendroctonus</taxon>
    </lineage>
</organism>